<reference evidence="2 3" key="1">
    <citation type="submission" date="2009-11" db="EMBL/GenBank/DDBJ databases">
        <title>Annotation of Allomyces macrogynus ATCC 38327.</title>
        <authorList>
            <consortium name="The Broad Institute Genome Sequencing Platform"/>
            <person name="Russ C."/>
            <person name="Cuomo C."/>
            <person name="Burger G."/>
            <person name="Gray M.W."/>
            <person name="Holland P.W.H."/>
            <person name="King N."/>
            <person name="Lang F.B.F."/>
            <person name="Roger A.J."/>
            <person name="Ruiz-Trillo I."/>
            <person name="Young S.K."/>
            <person name="Zeng Q."/>
            <person name="Gargeya S."/>
            <person name="Fitzgerald M."/>
            <person name="Haas B."/>
            <person name="Abouelleil A."/>
            <person name="Alvarado L."/>
            <person name="Arachchi H.M."/>
            <person name="Berlin A."/>
            <person name="Chapman S.B."/>
            <person name="Gearin G."/>
            <person name="Goldberg J."/>
            <person name="Griggs A."/>
            <person name="Gujja S."/>
            <person name="Hansen M."/>
            <person name="Heiman D."/>
            <person name="Howarth C."/>
            <person name="Larimer J."/>
            <person name="Lui A."/>
            <person name="MacDonald P.J.P."/>
            <person name="McCowen C."/>
            <person name="Montmayeur A."/>
            <person name="Murphy C."/>
            <person name="Neiman D."/>
            <person name="Pearson M."/>
            <person name="Priest M."/>
            <person name="Roberts A."/>
            <person name="Saif S."/>
            <person name="Shea T."/>
            <person name="Sisk P."/>
            <person name="Stolte C."/>
            <person name="Sykes S."/>
            <person name="Wortman J."/>
            <person name="Nusbaum C."/>
            <person name="Birren B."/>
        </authorList>
    </citation>
    <scope>NUCLEOTIDE SEQUENCE [LARGE SCALE GENOMIC DNA]</scope>
    <source>
        <strain evidence="2 3">ATCC 38327</strain>
    </source>
</reference>
<protein>
    <submittedName>
        <fullName evidence="2">Uncharacterized protein</fullName>
    </submittedName>
</protein>
<feature type="region of interest" description="Disordered" evidence="1">
    <location>
        <begin position="529"/>
        <end position="551"/>
    </location>
</feature>
<reference evidence="3" key="2">
    <citation type="submission" date="2009-11" db="EMBL/GenBank/DDBJ databases">
        <title>The Genome Sequence of Allomyces macrogynus strain ATCC 38327.</title>
        <authorList>
            <consortium name="The Broad Institute Genome Sequencing Platform"/>
            <person name="Russ C."/>
            <person name="Cuomo C."/>
            <person name="Shea T."/>
            <person name="Young S.K."/>
            <person name="Zeng Q."/>
            <person name="Koehrsen M."/>
            <person name="Haas B."/>
            <person name="Borodovsky M."/>
            <person name="Guigo R."/>
            <person name="Alvarado L."/>
            <person name="Berlin A."/>
            <person name="Borenstein D."/>
            <person name="Chen Z."/>
            <person name="Engels R."/>
            <person name="Freedman E."/>
            <person name="Gellesch M."/>
            <person name="Goldberg J."/>
            <person name="Griggs A."/>
            <person name="Gujja S."/>
            <person name="Heiman D."/>
            <person name="Hepburn T."/>
            <person name="Howarth C."/>
            <person name="Jen D."/>
            <person name="Larson L."/>
            <person name="Lewis B."/>
            <person name="Mehta T."/>
            <person name="Park D."/>
            <person name="Pearson M."/>
            <person name="Roberts A."/>
            <person name="Saif S."/>
            <person name="Shenoy N."/>
            <person name="Sisk P."/>
            <person name="Stolte C."/>
            <person name="Sykes S."/>
            <person name="Walk T."/>
            <person name="White J."/>
            <person name="Yandava C."/>
            <person name="Burger G."/>
            <person name="Gray M.W."/>
            <person name="Holland P.W.H."/>
            <person name="King N."/>
            <person name="Lang F.B.F."/>
            <person name="Roger A.J."/>
            <person name="Ruiz-Trillo I."/>
            <person name="Lander E."/>
            <person name="Nusbaum C."/>
        </authorList>
    </citation>
    <scope>NUCLEOTIDE SEQUENCE [LARGE SCALE GENOMIC DNA]</scope>
    <source>
        <strain evidence="3">ATCC 38327</strain>
    </source>
</reference>
<dbReference type="Proteomes" id="UP000054350">
    <property type="component" value="Unassembled WGS sequence"/>
</dbReference>
<evidence type="ECO:0000313" key="2">
    <source>
        <dbReference type="EMBL" id="KNE65983.1"/>
    </source>
</evidence>
<dbReference type="VEuPathDB" id="FungiDB:AMAG_10264"/>
<evidence type="ECO:0000256" key="1">
    <source>
        <dbReference type="SAM" id="MobiDB-lite"/>
    </source>
</evidence>
<keyword evidence="3" id="KW-1185">Reference proteome</keyword>
<dbReference type="EMBL" id="GG745349">
    <property type="protein sequence ID" value="KNE65983.1"/>
    <property type="molecule type" value="Genomic_DNA"/>
</dbReference>
<name>A0A0L0STX4_ALLM3</name>
<feature type="compositionally biased region" description="Pro residues" evidence="1">
    <location>
        <begin position="439"/>
        <end position="451"/>
    </location>
</feature>
<dbReference type="OrthoDB" id="5577377at2759"/>
<feature type="compositionally biased region" description="Basic and acidic residues" evidence="1">
    <location>
        <begin position="529"/>
        <end position="541"/>
    </location>
</feature>
<dbReference type="AlphaFoldDB" id="A0A0L0STX4"/>
<gene>
    <name evidence="2" type="ORF">AMAG_10264</name>
</gene>
<organism evidence="2 3">
    <name type="scientific">Allomyces macrogynus (strain ATCC 38327)</name>
    <name type="common">Allomyces javanicus var. macrogynus</name>
    <dbReference type="NCBI Taxonomy" id="578462"/>
    <lineage>
        <taxon>Eukaryota</taxon>
        <taxon>Fungi</taxon>
        <taxon>Fungi incertae sedis</taxon>
        <taxon>Blastocladiomycota</taxon>
        <taxon>Blastocladiomycetes</taxon>
        <taxon>Blastocladiales</taxon>
        <taxon>Blastocladiaceae</taxon>
        <taxon>Allomyces</taxon>
    </lineage>
</organism>
<feature type="region of interest" description="Disordered" evidence="1">
    <location>
        <begin position="429"/>
        <end position="514"/>
    </location>
</feature>
<accession>A0A0L0STX4</accession>
<evidence type="ECO:0000313" key="3">
    <source>
        <dbReference type="Proteomes" id="UP000054350"/>
    </source>
</evidence>
<feature type="compositionally biased region" description="Polar residues" evidence="1">
    <location>
        <begin position="491"/>
        <end position="507"/>
    </location>
</feature>
<sequence length="616" mass="65982">MAPTTDPSTVFPAPFTDAMIMSAALCSSTTSGAGCRSILTPHGAAARDAYEKQCRPSKCPDLQKRYDQVMADHVASRKDYVQAGEDLQTCGINACPAQFVAAYSMVCVQFTEPALQAYLTPSRLLTMTPSYVPGVLQAEWNQTRHIAQVQGRDDARHLRHVIAPVMYQTENDRSSVGPLVTNSTPPQLFINKARIPASGVLGQTFPLNFFTPGPCVNGVIASPRFMDDACTQDAECLLGSCYGNVCRAKTRSLLAAGVFDAVSNATLASTNAGATNLPTDDLLGVLPTPTSISPVQIALIVTAPVLLILLALAVWRRQLHVDDDDDDDTKSGVVVVDAIDPTAPAAREARLSPADPRMLDDVESAMNSRRSSMSGIDLSLPNYSPYSALRPLPSTAPPSYPPSTRSTMVGAFNGGPNITAMSSLRHEVDIPPWASPRGTPRPSPRISPRPSPRASVESTASTRRSAYDDRPWESAESFEMTGARRRRGVTSRPSSPSPGSHTASPRRSTSREPTPIAVAIGKSTVARCEPETSDRAFREPEADTSANRKSAAVYVPRGHPRIEPTATNDGARFQSSTAHCARRESTSGERAVGAYALNQRPFTVGTPELVMCRSFA</sequence>
<proteinExistence type="predicted"/>